<name>A0A829ZBL4_9FIRM</name>
<gene>
    <name evidence="1" type="ORF">IMSAGC017_01848</name>
</gene>
<accession>A0A829ZBL4</accession>
<proteinExistence type="predicted"/>
<dbReference type="Proteomes" id="UP000490821">
    <property type="component" value="Unassembled WGS sequence"/>
</dbReference>
<sequence length="254" mass="28874">MGLFDKFKKKENTEIDIQKAFEANLKYISNIDVNVNDIKRQFVKSNTRFYLTIGKVSCPTGNIIISDPLAYLPSNKFCPVLNVQIPFGEYPVEVAICRSDIIGIRMCTVKLKIKEAEAVSYSLAKPTNESAAFVAKDGVLSGFPVDAGMISICDEKVAKEYQDFIANWYKDNPNGNHYDDYFDKFFKESDEKYPQFQRQGGDFIEWENPKTKNKLIMVASGFGDGFYQSYWGYDSNNEICELIVPLVNPDLFGL</sequence>
<evidence type="ECO:0000313" key="2">
    <source>
        <dbReference type="Proteomes" id="UP000490821"/>
    </source>
</evidence>
<reference evidence="1 2" key="1">
    <citation type="journal article" date="2020" name="Microbiome">
        <title>Single-cell genomics of uncultured bacteria reveals dietary fiber responders in the mouse gut microbiota.</title>
        <authorList>
            <person name="Chijiiwa R."/>
            <person name="Hosokawa M."/>
            <person name="Kogawa M."/>
            <person name="Nishikawa Y."/>
            <person name="Ide K."/>
            <person name="Sakanashi C."/>
            <person name="Takahashi K."/>
            <person name="Takeyama H."/>
        </authorList>
    </citation>
    <scope>NUCLEOTIDE SEQUENCE [LARGE SCALE GENOMIC DNA]</scope>
    <source>
        <strain evidence="1">IMSAGC_017</strain>
    </source>
</reference>
<organism evidence="1 2">
    <name type="scientific">Thomasclavelia cocleata</name>
    <dbReference type="NCBI Taxonomy" id="69824"/>
    <lineage>
        <taxon>Bacteria</taxon>
        <taxon>Bacillati</taxon>
        <taxon>Bacillota</taxon>
        <taxon>Erysipelotrichia</taxon>
        <taxon>Erysipelotrichales</taxon>
        <taxon>Coprobacillaceae</taxon>
        <taxon>Thomasclavelia</taxon>
    </lineage>
</organism>
<dbReference type="InterPro" id="IPR025335">
    <property type="entry name" value="DUF4241"/>
</dbReference>
<protein>
    <recommendedName>
        <fullName evidence="3">DUF4241 domain-containing protein</fullName>
    </recommendedName>
</protein>
<dbReference type="AlphaFoldDB" id="A0A829ZBL4"/>
<comment type="caution">
    <text evidence="1">The sequence shown here is derived from an EMBL/GenBank/DDBJ whole genome shotgun (WGS) entry which is preliminary data.</text>
</comment>
<evidence type="ECO:0000313" key="1">
    <source>
        <dbReference type="EMBL" id="GFI41803.1"/>
    </source>
</evidence>
<dbReference type="EMBL" id="BLMI01000228">
    <property type="protein sequence ID" value="GFI41803.1"/>
    <property type="molecule type" value="Genomic_DNA"/>
</dbReference>
<dbReference type="Pfam" id="PF14025">
    <property type="entry name" value="DUF4241"/>
    <property type="match status" value="1"/>
</dbReference>
<dbReference type="RefSeq" id="WP_172473003.1">
    <property type="nucleotide sequence ID" value="NZ_BLMI01000228.1"/>
</dbReference>
<evidence type="ECO:0008006" key="3">
    <source>
        <dbReference type="Google" id="ProtNLM"/>
    </source>
</evidence>